<sequence>MRLADLQSPPRVGDTDNNISGADAILRADPVYWVPRLKPLIRADREGESIVAIWNGTGADKEVICARISAAIGIRQDEISVYSLGRGVADLIMVVTNGSPNYKLANINGIDSGNSSDGTLERQNEACQSNFASNTMPLGTAATDGAIGISSLANTAALGRRPSRPKLEIPSSYPRDPHSCSWYSHDASQPDHLNRGSVMTPITPFEEDGWVPTPIGPKAPRAPQWIWKHEATLFTIMEDPSM</sequence>
<comment type="caution">
    <text evidence="1">The sequence shown here is derived from an EMBL/GenBank/DDBJ whole genome shotgun (WGS) entry which is preliminary data.</text>
</comment>
<accession>A0AAN6UU90</accession>
<dbReference type="RefSeq" id="XP_062632416.1">
    <property type="nucleotide sequence ID" value="XM_062778769.1"/>
</dbReference>
<organism evidence="1 2">
    <name type="scientific">Dichotomopilus funicola</name>
    <dbReference type="NCBI Taxonomy" id="1934379"/>
    <lineage>
        <taxon>Eukaryota</taxon>
        <taxon>Fungi</taxon>
        <taxon>Dikarya</taxon>
        <taxon>Ascomycota</taxon>
        <taxon>Pezizomycotina</taxon>
        <taxon>Sordariomycetes</taxon>
        <taxon>Sordariomycetidae</taxon>
        <taxon>Sordariales</taxon>
        <taxon>Chaetomiaceae</taxon>
        <taxon>Dichotomopilus</taxon>
    </lineage>
</organism>
<gene>
    <name evidence="1" type="ORF">C8A04DRAFT_16212</name>
</gene>
<reference evidence="1" key="2">
    <citation type="submission" date="2023-05" db="EMBL/GenBank/DDBJ databases">
        <authorList>
            <consortium name="Lawrence Berkeley National Laboratory"/>
            <person name="Steindorff A."/>
            <person name="Hensen N."/>
            <person name="Bonometti L."/>
            <person name="Westerberg I."/>
            <person name="Brannstrom I.O."/>
            <person name="Guillou S."/>
            <person name="Cros-Aarteil S."/>
            <person name="Calhoun S."/>
            <person name="Haridas S."/>
            <person name="Kuo A."/>
            <person name="Mondo S."/>
            <person name="Pangilinan J."/>
            <person name="Riley R."/>
            <person name="Labutti K."/>
            <person name="Andreopoulos B."/>
            <person name="Lipzen A."/>
            <person name="Chen C."/>
            <person name="Yanf M."/>
            <person name="Daum C."/>
            <person name="Ng V."/>
            <person name="Clum A."/>
            <person name="Ohm R."/>
            <person name="Martin F."/>
            <person name="Silar P."/>
            <person name="Natvig D."/>
            <person name="Lalanne C."/>
            <person name="Gautier V."/>
            <person name="Ament-Velasquez S.L."/>
            <person name="Kruys A."/>
            <person name="Hutchinson M.I."/>
            <person name="Powell A.J."/>
            <person name="Barry K."/>
            <person name="Miller A.N."/>
            <person name="Grigoriev I.V."/>
            <person name="Debuchy R."/>
            <person name="Gladieux P."/>
            <person name="Thoren M.H."/>
            <person name="Johannesson H."/>
        </authorList>
    </citation>
    <scope>NUCLEOTIDE SEQUENCE</scope>
    <source>
        <strain evidence="1">CBS 141.50</strain>
    </source>
</reference>
<proteinExistence type="predicted"/>
<reference evidence="1" key="1">
    <citation type="journal article" date="2023" name="Mol. Phylogenet. Evol.">
        <title>Genome-scale phylogeny and comparative genomics of the fungal order Sordariales.</title>
        <authorList>
            <person name="Hensen N."/>
            <person name="Bonometti L."/>
            <person name="Westerberg I."/>
            <person name="Brannstrom I.O."/>
            <person name="Guillou S."/>
            <person name="Cros-Aarteil S."/>
            <person name="Calhoun S."/>
            <person name="Haridas S."/>
            <person name="Kuo A."/>
            <person name="Mondo S."/>
            <person name="Pangilinan J."/>
            <person name="Riley R."/>
            <person name="LaButti K."/>
            <person name="Andreopoulos B."/>
            <person name="Lipzen A."/>
            <person name="Chen C."/>
            <person name="Yan M."/>
            <person name="Daum C."/>
            <person name="Ng V."/>
            <person name="Clum A."/>
            <person name="Steindorff A."/>
            <person name="Ohm R.A."/>
            <person name="Martin F."/>
            <person name="Silar P."/>
            <person name="Natvig D.O."/>
            <person name="Lalanne C."/>
            <person name="Gautier V."/>
            <person name="Ament-Velasquez S.L."/>
            <person name="Kruys A."/>
            <person name="Hutchinson M.I."/>
            <person name="Powell A.J."/>
            <person name="Barry K."/>
            <person name="Miller A.N."/>
            <person name="Grigoriev I.V."/>
            <person name="Debuchy R."/>
            <person name="Gladieux P."/>
            <person name="Hiltunen Thoren M."/>
            <person name="Johannesson H."/>
        </authorList>
    </citation>
    <scope>NUCLEOTIDE SEQUENCE</scope>
    <source>
        <strain evidence="1">CBS 141.50</strain>
    </source>
</reference>
<dbReference type="EMBL" id="MU853734">
    <property type="protein sequence ID" value="KAK4139045.1"/>
    <property type="molecule type" value="Genomic_DNA"/>
</dbReference>
<dbReference type="AlphaFoldDB" id="A0AAN6UU90"/>
<dbReference type="GeneID" id="87815382"/>
<dbReference type="Proteomes" id="UP001302676">
    <property type="component" value="Unassembled WGS sequence"/>
</dbReference>
<name>A0AAN6UU90_9PEZI</name>
<evidence type="ECO:0000313" key="2">
    <source>
        <dbReference type="Proteomes" id="UP001302676"/>
    </source>
</evidence>
<evidence type="ECO:0000313" key="1">
    <source>
        <dbReference type="EMBL" id="KAK4139045.1"/>
    </source>
</evidence>
<protein>
    <submittedName>
        <fullName evidence="1">Uncharacterized protein</fullName>
    </submittedName>
</protein>
<keyword evidence="2" id="KW-1185">Reference proteome</keyword>